<dbReference type="Pfam" id="PF14323">
    <property type="entry name" value="GxGYxYP_C"/>
    <property type="match status" value="1"/>
</dbReference>
<dbReference type="KEGG" id="ccz:CCALI_02814"/>
<evidence type="ECO:0000259" key="4">
    <source>
        <dbReference type="Pfam" id="PF20958"/>
    </source>
</evidence>
<dbReference type="InterPro" id="IPR048310">
    <property type="entry name" value="GxGYxYP_N_2nd"/>
</dbReference>
<evidence type="ECO:0000259" key="1">
    <source>
        <dbReference type="Pfam" id="PF14323"/>
    </source>
</evidence>
<dbReference type="PANTHER" id="PTHR37321:SF1">
    <property type="entry name" value="EXPORTED PROTEIN"/>
    <property type="match status" value="1"/>
</dbReference>
<evidence type="ECO:0000259" key="2">
    <source>
        <dbReference type="Pfam" id="PF16216"/>
    </source>
</evidence>
<dbReference type="PANTHER" id="PTHR37321">
    <property type="entry name" value="EXPORTED PROTEIN-RELATED"/>
    <property type="match status" value="1"/>
</dbReference>
<dbReference type="InterPro" id="IPR038410">
    <property type="entry name" value="GxGYxYP_C_sf"/>
</dbReference>
<feature type="domain" description="GxGYxYP putative glycoside hydrolase third N-terminal" evidence="4">
    <location>
        <begin position="462"/>
        <end position="564"/>
    </location>
</feature>
<dbReference type="Proteomes" id="UP000014227">
    <property type="component" value="Chromosome I"/>
</dbReference>
<dbReference type="Pfam" id="PF20958">
    <property type="entry name" value="GxGYxYP_N_3rd"/>
    <property type="match status" value="1"/>
</dbReference>
<feature type="domain" description="GxGYxYP putative glycoside hydrolase first N-terminal" evidence="2">
    <location>
        <begin position="320"/>
        <end position="390"/>
    </location>
</feature>
<dbReference type="HOGENOM" id="CLU_345055_0_0_0"/>
<organism evidence="5 6">
    <name type="scientific">Chthonomonas calidirosea (strain DSM 23976 / ICMP 18418 / T49)</name>
    <dbReference type="NCBI Taxonomy" id="1303518"/>
    <lineage>
        <taxon>Bacteria</taxon>
        <taxon>Bacillati</taxon>
        <taxon>Armatimonadota</taxon>
        <taxon>Chthonomonadia</taxon>
        <taxon>Chthonomonadales</taxon>
        <taxon>Chthonomonadaceae</taxon>
        <taxon>Chthonomonas</taxon>
    </lineage>
</organism>
<dbReference type="InterPro" id="IPR048309">
    <property type="entry name" value="GxGYxYP_N_3rd"/>
</dbReference>
<dbReference type="InterPro" id="IPR025832">
    <property type="entry name" value="GxGYxYP_C"/>
</dbReference>
<dbReference type="EMBL" id="HF951689">
    <property type="protein sequence ID" value="CCW36599.1"/>
    <property type="molecule type" value="Genomic_DNA"/>
</dbReference>
<dbReference type="Pfam" id="PF16216">
    <property type="entry name" value="GxGYxYP_N"/>
    <property type="match status" value="1"/>
</dbReference>
<dbReference type="InParanoid" id="S0EY11"/>
<gene>
    <name evidence="5" type="ORF">CCALI_02814</name>
</gene>
<dbReference type="RefSeq" id="WP_016484103.1">
    <property type="nucleotide sequence ID" value="NC_021487.1"/>
</dbReference>
<accession>S0EY11</accession>
<dbReference type="Gene3D" id="3.20.20.490">
    <property type="entry name" value="GxGYxYP glycoside hydrolase, C-terminal domain"/>
    <property type="match status" value="1"/>
</dbReference>
<evidence type="ECO:0008006" key="7">
    <source>
        <dbReference type="Google" id="ProtNLM"/>
    </source>
</evidence>
<evidence type="ECO:0000313" key="5">
    <source>
        <dbReference type="EMBL" id="CCW36599.1"/>
    </source>
</evidence>
<dbReference type="AlphaFoldDB" id="S0EY11"/>
<dbReference type="InterPro" id="IPR032626">
    <property type="entry name" value="GxGYxYP_N_1st"/>
</dbReference>
<keyword evidence="6" id="KW-1185">Reference proteome</keyword>
<sequence>MFLPALVDGVLTATFMKFQRASMFLCGMVLALSLHGYARAQSAPRVAVYEQRGFPYYMVSIATSPAHVVADLRRVGIAAESLDTAALADPARFNIHRYAALVLPYGNTYPASAFANIRAFHQAGGCLILSGVPFTHAVIYDAKRGWVDEGHDSAPALFGPQGMGVGGFKDGPQAPLRLAPQDPLGLGALHRNWEQTSHAQTLDVSTLPPEDHVIPILVEGEEPVAAIIIHHDSAFNGAVDVWTHLPENRDDSAWDTEQMLARGTLVALVEKHLLTPQQMRKAFAVLDRLPPPPIYRDVVLPNPPRPYPTLQPKMPPPAEHLYVAEIGNLPFAQKVLLYSLQGIVNRKKPRIYLIAQDSDRFWLQEMQKQNETGTPIMVNDPLSLVSRFRSEINGVVVPDPKVYVSPDIAVNIAAIDNLVVATPQLAKQLHLPIRQDLRGRFKNDADALHYLNRQLLPHLNPYLALCLDPSILDSGAIDYIIAAKGITFWITGPRAQNLPGADMGAELEQVKYLFAHMPLNAVVHGFYWHGEGIGIDEGPGVALASRFGKITTVSDYVANFSVYSGVRLARVQQPHPSAPPPLDRSKVYLSITMSDGDNLCTWRDFFRRYFEDPLHGSIPIGWGMGPTLIDCAPTWVQWYYQHATPNDEFLCDVSGVGYIYPPDWAMALKNRDAAFRSFYDLTWQYMRRMDMHTLRLMGVDADAIAKVASYLPQVSFIMADYGYQGERSYDQLTYRLPSGQEVFRAVTSGGSGETLANEIRQRIGNVRPAFINVFVMNWSTKLEDLRDMLKILGPDYVAVTPSQLAALYRESITTTTSAR</sequence>
<dbReference type="PATRIC" id="fig|1303518.3.peg.2920"/>
<proteinExistence type="predicted"/>
<dbReference type="eggNOG" id="COG1595">
    <property type="taxonomic scope" value="Bacteria"/>
</dbReference>
<dbReference type="Pfam" id="PF20957">
    <property type="entry name" value="GxGYxYP_N_2nd"/>
    <property type="match status" value="1"/>
</dbReference>
<protein>
    <recommendedName>
        <fullName evidence="7">GxGYxY sequence motif-containing protein</fullName>
    </recommendedName>
</protein>
<dbReference type="STRING" id="454171.CP488_01274"/>
<evidence type="ECO:0000313" key="6">
    <source>
        <dbReference type="Proteomes" id="UP000014227"/>
    </source>
</evidence>
<feature type="domain" description="GxGYxYP putative glycoside hydrolase C-terminal" evidence="1">
    <location>
        <begin position="586"/>
        <end position="809"/>
    </location>
</feature>
<feature type="domain" description="GxGYxYP putative glycoside hydrolase second N-terminal" evidence="3">
    <location>
        <begin position="392"/>
        <end position="457"/>
    </location>
</feature>
<reference evidence="6" key="1">
    <citation type="submission" date="2013-03" db="EMBL/GenBank/DDBJ databases">
        <title>Genome sequence of Chthonomonas calidirosea, the first sequenced genome from the Armatimonadetes phylum (formally candidate division OP10).</title>
        <authorList>
            <person name="Lee K.C.Y."/>
            <person name="Morgan X.C."/>
            <person name="Dunfield P.F."/>
            <person name="Tamas I."/>
            <person name="Houghton K.M."/>
            <person name="Vyssotski M."/>
            <person name="Ryan J.L.J."/>
            <person name="Lagutin K."/>
            <person name="McDonald I.R."/>
            <person name="Stott M.B."/>
        </authorList>
    </citation>
    <scope>NUCLEOTIDE SEQUENCE [LARGE SCALE GENOMIC DNA]</scope>
    <source>
        <strain evidence="6">DSM 23976 / ICMP 18418 / T49</strain>
    </source>
</reference>
<evidence type="ECO:0000259" key="3">
    <source>
        <dbReference type="Pfam" id="PF20957"/>
    </source>
</evidence>
<name>S0EY11_CHTCT</name>